<evidence type="ECO:0000313" key="3">
    <source>
        <dbReference type="EMBL" id="GLS84783.1"/>
    </source>
</evidence>
<feature type="region of interest" description="Disordered" evidence="1">
    <location>
        <begin position="124"/>
        <end position="156"/>
    </location>
</feature>
<keyword evidence="2" id="KW-0732">Signal</keyword>
<dbReference type="EMBL" id="BSPO01000004">
    <property type="protein sequence ID" value="GLS84783.1"/>
    <property type="molecule type" value="Genomic_DNA"/>
</dbReference>
<keyword evidence="4" id="KW-1185">Reference proteome</keyword>
<dbReference type="RefSeq" id="WP_095499553.1">
    <property type="nucleotide sequence ID" value="NZ_BSPO01000004.1"/>
</dbReference>
<feature type="signal peptide" evidence="2">
    <location>
        <begin position="1"/>
        <end position="21"/>
    </location>
</feature>
<comment type="caution">
    <text evidence="3">The sequence shown here is derived from an EMBL/GenBank/DDBJ whole genome shotgun (WGS) entry which is preliminary data.</text>
</comment>
<gene>
    <name evidence="3" type="ORF">GCM10007894_27600</name>
</gene>
<dbReference type="AlphaFoldDB" id="A0AA37WXP9"/>
<sequence>MKFVNALMLSTLVAFSNSITAAEHNHSHNHYNPKLEALGSDIIGFTVCYKNGHMSDSQQEVAFQNLVEHVGVTGQELGLYYMDKLGAKAEQIMSDEQGRQLWDESYCHELTTVYQNPQSLFERGGASVDEHNHSHHHHHDEVSEHDIEQGRLLAVE</sequence>
<evidence type="ECO:0000256" key="1">
    <source>
        <dbReference type="SAM" id="MobiDB-lite"/>
    </source>
</evidence>
<reference evidence="3 4" key="1">
    <citation type="journal article" date="2014" name="Int. J. Syst. Evol. Microbiol.">
        <title>Complete genome sequence of Corynebacterium casei LMG S-19264T (=DSM 44701T), isolated from a smear-ripened cheese.</title>
        <authorList>
            <consortium name="US DOE Joint Genome Institute (JGI-PGF)"/>
            <person name="Walter F."/>
            <person name="Albersmeier A."/>
            <person name="Kalinowski J."/>
            <person name="Ruckert C."/>
        </authorList>
    </citation>
    <scope>NUCLEOTIDE SEQUENCE [LARGE SCALE GENOMIC DNA]</scope>
    <source>
        <strain evidence="3 4">NBRC 112785</strain>
    </source>
</reference>
<evidence type="ECO:0000313" key="4">
    <source>
        <dbReference type="Proteomes" id="UP001157439"/>
    </source>
</evidence>
<feature type="compositionally biased region" description="Basic and acidic residues" evidence="1">
    <location>
        <begin position="139"/>
        <end position="149"/>
    </location>
</feature>
<accession>A0AA37WXP9</accession>
<protein>
    <submittedName>
        <fullName evidence="3">Uncharacterized protein</fullName>
    </submittedName>
</protein>
<organism evidence="3 4">
    <name type="scientific">Paraferrimonas haliotis</name>
    <dbReference type="NCBI Taxonomy" id="2013866"/>
    <lineage>
        <taxon>Bacteria</taxon>
        <taxon>Pseudomonadati</taxon>
        <taxon>Pseudomonadota</taxon>
        <taxon>Gammaproteobacteria</taxon>
        <taxon>Alteromonadales</taxon>
        <taxon>Ferrimonadaceae</taxon>
        <taxon>Paraferrimonas</taxon>
    </lineage>
</organism>
<feature type="chain" id="PRO_5041211828" evidence="2">
    <location>
        <begin position="22"/>
        <end position="156"/>
    </location>
</feature>
<dbReference type="Proteomes" id="UP001157439">
    <property type="component" value="Unassembled WGS sequence"/>
</dbReference>
<proteinExistence type="predicted"/>
<name>A0AA37WXP9_9GAMM</name>
<evidence type="ECO:0000256" key="2">
    <source>
        <dbReference type="SAM" id="SignalP"/>
    </source>
</evidence>